<accession>A0ABW4HPY0</accession>
<keyword evidence="3" id="KW-0732">Signal</keyword>
<keyword evidence="1" id="KW-0175">Coiled coil</keyword>
<keyword evidence="5" id="KW-1185">Reference proteome</keyword>
<feature type="region of interest" description="Disordered" evidence="2">
    <location>
        <begin position="24"/>
        <end position="47"/>
    </location>
</feature>
<feature type="compositionally biased region" description="Acidic residues" evidence="2">
    <location>
        <begin position="36"/>
        <end position="47"/>
    </location>
</feature>
<dbReference type="PANTHER" id="PTHR47245:SF2">
    <property type="entry name" value="PEPTIDYL-PROLYL CIS-TRANS ISOMERASE HP_0175-RELATED"/>
    <property type="match status" value="1"/>
</dbReference>
<feature type="signal peptide" evidence="3">
    <location>
        <begin position="1"/>
        <end position="18"/>
    </location>
</feature>
<dbReference type="Proteomes" id="UP001597221">
    <property type="component" value="Unassembled WGS sequence"/>
</dbReference>
<name>A0ABW4HPY0_9BACI</name>
<dbReference type="RefSeq" id="WP_251513752.1">
    <property type="nucleotide sequence ID" value="NZ_JAMBON010000012.1"/>
</dbReference>
<evidence type="ECO:0000313" key="5">
    <source>
        <dbReference type="Proteomes" id="UP001597221"/>
    </source>
</evidence>
<evidence type="ECO:0000256" key="3">
    <source>
        <dbReference type="SAM" id="SignalP"/>
    </source>
</evidence>
<dbReference type="Gene3D" id="1.10.4030.10">
    <property type="entry name" value="Porin chaperone SurA, peptide-binding domain"/>
    <property type="match status" value="1"/>
</dbReference>
<evidence type="ECO:0000256" key="1">
    <source>
        <dbReference type="SAM" id="Coils"/>
    </source>
</evidence>
<feature type="compositionally biased region" description="Basic and acidic residues" evidence="2">
    <location>
        <begin position="24"/>
        <end position="35"/>
    </location>
</feature>
<dbReference type="InterPro" id="IPR027304">
    <property type="entry name" value="Trigger_fact/SurA_dom_sf"/>
</dbReference>
<protein>
    <submittedName>
        <fullName evidence="4">SurA N-terminal domain-containing protein</fullName>
    </submittedName>
</protein>
<feature type="chain" id="PRO_5045536686" evidence="3">
    <location>
        <begin position="19"/>
        <end position="234"/>
    </location>
</feature>
<dbReference type="InterPro" id="IPR050245">
    <property type="entry name" value="PrsA_foldase"/>
</dbReference>
<feature type="coiled-coil region" evidence="1">
    <location>
        <begin position="173"/>
        <end position="234"/>
    </location>
</feature>
<organism evidence="4 5">
    <name type="scientific">Oceanobacillus luteolus</name>
    <dbReference type="NCBI Taxonomy" id="1274358"/>
    <lineage>
        <taxon>Bacteria</taxon>
        <taxon>Bacillati</taxon>
        <taxon>Bacillota</taxon>
        <taxon>Bacilli</taxon>
        <taxon>Bacillales</taxon>
        <taxon>Bacillaceae</taxon>
        <taxon>Oceanobacillus</taxon>
    </lineage>
</organism>
<sequence>MKKRILLITALFLTLLLAACNNDDTEKADDNKDTEEQATETVEISDEEKVDNDSVVLNINGTEINGAKYNNVYKQYKTMLHMYGQDVSDLDMLKDETVLILTEQELIRQDALDSGIEVTEEDAQEEIDNIIETNGEEAIQTMLEEYDLSEEQFREQLMDDLLMVRYIESEFTVEVTDEEVEEQYNQMKEQSEEVGELQEYEELIRQSVMEQKQREMLEARIEELKEEAEIETLI</sequence>
<gene>
    <name evidence="4" type="ORF">ACFSBH_03485</name>
</gene>
<dbReference type="Pfam" id="PF13624">
    <property type="entry name" value="SurA_N_3"/>
    <property type="match status" value="1"/>
</dbReference>
<proteinExistence type="predicted"/>
<dbReference type="PANTHER" id="PTHR47245">
    <property type="entry name" value="PEPTIDYLPROLYL ISOMERASE"/>
    <property type="match status" value="1"/>
</dbReference>
<dbReference type="EMBL" id="JBHUDE010000011">
    <property type="protein sequence ID" value="MFD1606725.1"/>
    <property type="molecule type" value="Genomic_DNA"/>
</dbReference>
<reference evidence="5" key="1">
    <citation type="journal article" date="2019" name="Int. J. Syst. Evol. Microbiol.">
        <title>The Global Catalogue of Microorganisms (GCM) 10K type strain sequencing project: providing services to taxonomists for standard genome sequencing and annotation.</title>
        <authorList>
            <consortium name="The Broad Institute Genomics Platform"/>
            <consortium name="The Broad Institute Genome Sequencing Center for Infectious Disease"/>
            <person name="Wu L."/>
            <person name="Ma J."/>
        </authorList>
    </citation>
    <scope>NUCLEOTIDE SEQUENCE [LARGE SCALE GENOMIC DNA]</scope>
    <source>
        <strain evidence="5">CGMCC 1.12376</strain>
    </source>
</reference>
<evidence type="ECO:0000313" key="4">
    <source>
        <dbReference type="EMBL" id="MFD1606725.1"/>
    </source>
</evidence>
<comment type="caution">
    <text evidence="4">The sequence shown here is derived from an EMBL/GenBank/DDBJ whole genome shotgun (WGS) entry which is preliminary data.</text>
</comment>
<evidence type="ECO:0000256" key="2">
    <source>
        <dbReference type="SAM" id="MobiDB-lite"/>
    </source>
</evidence>
<dbReference type="PROSITE" id="PS51257">
    <property type="entry name" value="PROKAR_LIPOPROTEIN"/>
    <property type="match status" value="1"/>
</dbReference>
<dbReference type="SUPFAM" id="SSF109998">
    <property type="entry name" value="Triger factor/SurA peptide-binding domain-like"/>
    <property type="match status" value="1"/>
</dbReference>